<feature type="coiled-coil region" evidence="1">
    <location>
        <begin position="23"/>
        <end position="57"/>
    </location>
</feature>
<keyword evidence="3" id="KW-1185">Reference proteome</keyword>
<dbReference type="EMBL" id="JAHLQL010000001">
    <property type="protein sequence ID" value="MBU5591139.1"/>
    <property type="molecule type" value="Genomic_DNA"/>
</dbReference>
<evidence type="ECO:0000256" key="1">
    <source>
        <dbReference type="SAM" id="Coils"/>
    </source>
</evidence>
<gene>
    <name evidence="2" type="ORF">KQI89_05125</name>
</gene>
<sequence length="155" mass="18762">MSLLDNLLTKIIRLYNNYKKDEIKSLEKHKDTLLNSIEKENNNKVILEQEKDIWINQHKSLENSYIMLIEILKNQGVVFEIPNRVQEVEEWDNLVFKYINSKYYFVNKNREIVCEVEDKYKEAIRHIVDNYKYSLLVIRKDKNKLKLQLRIILSS</sequence>
<organism evidence="2 3">
    <name type="scientific">Clostridium simiarum</name>
    <dbReference type="NCBI Taxonomy" id="2841506"/>
    <lineage>
        <taxon>Bacteria</taxon>
        <taxon>Bacillati</taxon>
        <taxon>Bacillota</taxon>
        <taxon>Clostridia</taxon>
        <taxon>Eubacteriales</taxon>
        <taxon>Clostridiaceae</taxon>
        <taxon>Clostridium</taxon>
    </lineage>
</organism>
<evidence type="ECO:0000313" key="3">
    <source>
        <dbReference type="Proteomes" id="UP000736583"/>
    </source>
</evidence>
<keyword evidence="1" id="KW-0175">Coiled coil</keyword>
<evidence type="ECO:0000313" key="2">
    <source>
        <dbReference type="EMBL" id="MBU5591139.1"/>
    </source>
</evidence>
<comment type="caution">
    <text evidence="2">The sequence shown here is derived from an EMBL/GenBank/DDBJ whole genome shotgun (WGS) entry which is preliminary data.</text>
</comment>
<name>A0ABS6EY48_9CLOT</name>
<proteinExistence type="predicted"/>
<dbReference type="Proteomes" id="UP000736583">
    <property type="component" value="Unassembled WGS sequence"/>
</dbReference>
<protein>
    <submittedName>
        <fullName evidence="2">Uncharacterized protein</fullName>
    </submittedName>
</protein>
<accession>A0ABS6EY48</accession>
<dbReference type="RefSeq" id="WP_216456161.1">
    <property type="nucleotide sequence ID" value="NZ_JAHLQL010000001.1"/>
</dbReference>
<reference evidence="2 3" key="1">
    <citation type="submission" date="2021-06" db="EMBL/GenBank/DDBJ databases">
        <authorList>
            <person name="Sun Q."/>
            <person name="Li D."/>
        </authorList>
    </citation>
    <scope>NUCLEOTIDE SEQUENCE [LARGE SCALE GENOMIC DNA]</scope>
    <source>
        <strain evidence="2 3">MSJ-4</strain>
    </source>
</reference>